<keyword evidence="3" id="KW-1185">Reference proteome</keyword>
<dbReference type="EMBL" id="LZYB01000004">
    <property type="protein sequence ID" value="OBV10594.1"/>
    <property type="molecule type" value="Genomic_DNA"/>
</dbReference>
<name>A0A1A7BDM7_9SPHN</name>
<evidence type="ECO:0000313" key="2">
    <source>
        <dbReference type="EMBL" id="OBV10594.1"/>
    </source>
</evidence>
<feature type="chain" id="PRO_5008354879" evidence="1">
    <location>
        <begin position="26"/>
        <end position="261"/>
    </location>
</feature>
<dbReference type="Proteomes" id="UP000092484">
    <property type="component" value="Unassembled WGS sequence"/>
</dbReference>
<dbReference type="PATRIC" id="fig|1300349.4.peg.1799"/>
<gene>
    <name evidence="2" type="ORF">I603_1807</name>
</gene>
<proteinExistence type="predicted"/>
<reference evidence="2 3" key="1">
    <citation type="submission" date="2016-06" db="EMBL/GenBank/DDBJ databases">
        <title>Genome sequence of Porphyrobacter dokdonensis DSW-74.</title>
        <authorList>
            <person name="Kim J.F."/>
            <person name="Song J.Y."/>
        </authorList>
    </citation>
    <scope>NUCLEOTIDE SEQUENCE [LARGE SCALE GENOMIC DNA]</scope>
    <source>
        <strain evidence="2 3">DSW-74</strain>
    </source>
</reference>
<protein>
    <submittedName>
        <fullName evidence="2">Uncharacterized protein</fullName>
    </submittedName>
</protein>
<comment type="caution">
    <text evidence="2">The sequence shown here is derived from an EMBL/GenBank/DDBJ whole genome shotgun (WGS) entry which is preliminary data.</text>
</comment>
<keyword evidence="1" id="KW-0732">Signal</keyword>
<feature type="signal peptide" evidence="1">
    <location>
        <begin position="1"/>
        <end position="25"/>
    </location>
</feature>
<sequence>MKNHFVRRVALGTACAALVATPVLAEKASSLTWINGMDAASAERELVKRGFKSISSHRSSGGFVNSYWWHGGNDNCVVVESTSGKVMTINDATDQDCGHHKGDGAATAVGVVAGAAILGALLGGKSHHKEGRDYDREQTAEFDRGYTDGLHGATYHNYSRSDAYSHGYEKGVDEREANLSHHHRRGGYVQTARIDDLRGARAAGGMSELERRGFTQVDNFTSGNSRYSIQWKRDSRQCVQVIIDDGKFYDIRDIGQHPNCR</sequence>
<dbReference type="STRING" id="1300349.I603_1807"/>
<evidence type="ECO:0000313" key="3">
    <source>
        <dbReference type="Proteomes" id="UP000092484"/>
    </source>
</evidence>
<evidence type="ECO:0000256" key="1">
    <source>
        <dbReference type="SAM" id="SignalP"/>
    </source>
</evidence>
<dbReference type="RefSeq" id="WP_068864242.1">
    <property type="nucleotide sequence ID" value="NZ_LZYB01000004.1"/>
</dbReference>
<dbReference type="AlphaFoldDB" id="A0A1A7BDM7"/>
<organism evidence="2 3">
    <name type="scientific">Erythrobacter dokdonensis DSW-74</name>
    <dbReference type="NCBI Taxonomy" id="1300349"/>
    <lineage>
        <taxon>Bacteria</taxon>
        <taxon>Pseudomonadati</taxon>
        <taxon>Pseudomonadota</taxon>
        <taxon>Alphaproteobacteria</taxon>
        <taxon>Sphingomonadales</taxon>
        <taxon>Erythrobacteraceae</taxon>
        <taxon>Erythrobacter/Porphyrobacter group</taxon>
        <taxon>Erythrobacter</taxon>
    </lineage>
</organism>
<accession>A0A1A7BDM7</accession>